<reference evidence="2 3" key="1">
    <citation type="journal article" date="2018" name="Int. J. Syst. Evol. Microbiol.">
        <title>Pseudooceanicola lipolyticus sp. nov., a marine alphaproteobacterium, reclassification of Oceanicola flagellatus as Pseudooceanicola flagellatus comb. nov. and emended description of the genus Pseudooceanicola.</title>
        <authorList>
            <person name="Huang M.-M."/>
            <person name="Guo L.-L."/>
            <person name="Wu Y.-H."/>
            <person name="Lai Q.-L."/>
            <person name="Shao Z.-Z."/>
            <person name="Wang C.-S."/>
            <person name="Wu M."/>
            <person name="Xu X.-W."/>
        </authorList>
    </citation>
    <scope>NUCLEOTIDE SEQUENCE [LARGE SCALE GENOMIC DNA]</scope>
    <source>
        <strain evidence="2 3">157</strain>
    </source>
</reference>
<keyword evidence="3" id="KW-1185">Reference proteome</keyword>
<dbReference type="PANTHER" id="PTHR40590:SF1">
    <property type="entry name" value="CYTOPLASMIC PROTEIN"/>
    <property type="match status" value="1"/>
</dbReference>
<organism evidence="2 3">
    <name type="scientific">Pseudooceanicola lipolyticus</name>
    <dbReference type="NCBI Taxonomy" id="2029104"/>
    <lineage>
        <taxon>Bacteria</taxon>
        <taxon>Pseudomonadati</taxon>
        <taxon>Pseudomonadota</taxon>
        <taxon>Alphaproteobacteria</taxon>
        <taxon>Rhodobacterales</taxon>
        <taxon>Paracoccaceae</taxon>
        <taxon>Pseudooceanicola</taxon>
    </lineage>
</organism>
<dbReference type="CDD" id="cd14789">
    <property type="entry name" value="Tiki"/>
    <property type="match status" value="1"/>
</dbReference>
<dbReference type="Proteomes" id="UP000231553">
    <property type="component" value="Unassembled WGS sequence"/>
</dbReference>
<dbReference type="RefSeq" id="WP_100163418.1">
    <property type="nucleotide sequence ID" value="NZ_PGTB01000074.1"/>
</dbReference>
<evidence type="ECO:0000256" key="1">
    <source>
        <dbReference type="SAM" id="SignalP"/>
    </source>
</evidence>
<sequence>MLRALVLLVFSLLALAHAPAAEARCNGSDMRSAMSAPQRTALQRAAAAVPFGSGNHWIARKGDRQINVIGTMHVNDPRFGAVVRRLAPVITSADLVLFEVTRKQARAFWDNLDASSANLFLIGTGPTLDKLLPAEAWDTLWKKARNAGIAPSTAKRIKPWFLTFYLADENCSPRGLFAANGLDRRIEKLARRSRVPIGSLETVSEAILPLSRRPIRDQLRMMEFDTGSTARNETLFVTMRETYFEEASAEGDILEQRQFLSALQGPRGEAERLWRNYRDDLLNTRNRAWLPRILGAPGQRIVVTVGAAHLPGETGVLRLLERAGYRLERAAF</sequence>
<name>A0A2M8IYY8_9RHOB</name>
<dbReference type="PANTHER" id="PTHR40590">
    <property type="entry name" value="CYTOPLASMIC PROTEIN-RELATED"/>
    <property type="match status" value="1"/>
</dbReference>
<proteinExistence type="predicted"/>
<dbReference type="OrthoDB" id="9806326at2"/>
<feature type="signal peptide" evidence="1">
    <location>
        <begin position="1"/>
        <end position="23"/>
    </location>
</feature>
<feature type="chain" id="PRO_5014637343" evidence="1">
    <location>
        <begin position="24"/>
        <end position="332"/>
    </location>
</feature>
<dbReference type="InterPro" id="IPR002816">
    <property type="entry name" value="TraB/PrgY/GumN_fam"/>
</dbReference>
<evidence type="ECO:0000313" key="3">
    <source>
        <dbReference type="Proteomes" id="UP000231553"/>
    </source>
</evidence>
<dbReference type="Pfam" id="PF01963">
    <property type="entry name" value="TraB_PrgY_gumN"/>
    <property type="match status" value="1"/>
</dbReference>
<evidence type="ECO:0000313" key="2">
    <source>
        <dbReference type="EMBL" id="PJE35732.1"/>
    </source>
</evidence>
<dbReference type="InterPro" id="IPR047111">
    <property type="entry name" value="YbaP-like"/>
</dbReference>
<comment type="caution">
    <text evidence="2">The sequence shown here is derived from an EMBL/GenBank/DDBJ whole genome shotgun (WGS) entry which is preliminary data.</text>
</comment>
<dbReference type="EMBL" id="PGTB01000074">
    <property type="protein sequence ID" value="PJE35732.1"/>
    <property type="molecule type" value="Genomic_DNA"/>
</dbReference>
<protein>
    <submittedName>
        <fullName evidence="2">TraB/GumN family protein</fullName>
    </submittedName>
</protein>
<gene>
    <name evidence="2" type="ORF">CVM52_15640</name>
</gene>
<keyword evidence="1" id="KW-0732">Signal</keyword>
<dbReference type="AlphaFoldDB" id="A0A2M8IYY8"/>
<accession>A0A2M8IYY8</accession>